<proteinExistence type="predicted"/>
<dbReference type="EMBL" id="KQ090056">
    <property type="protein sequence ID" value="KMT16413.1"/>
    <property type="molecule type" value="Genomic_DNA"/>
</dbReference>
<protein>
    <submittedName>
        <fullName evidence="1">Uncharacterized protein</fullName>
    </submittedName>
</protein>
<dbReference type="AlphaFoldDB" id="A0A0J8CWS4"/>
<dbReference type="Gramene" id="KMT16413">
    <property type="protein sequence ID" value="KMT16413"/>
    <property type="gene ID" value="BVRB_3g050410"/>
</dbReference>
<reference evidence="1 2" key="1">
    <citation type="journal article" date="2014" name="Nature">
        <title>The genome of the recently domesticated crop plant sugar beet (Beta vulgaris).</title>
        <authorList>
            <person name="Dohm J.C."/>
            <person name="Minoche A.E."/>
            <person name="Holtgrawe D."/>
            <person name="Capella-Gutierrez S."/>
            <person name="Zakrzewski F."/>
            <person name="Tafer H."/>
            <person name="Rupp O."/>
            <person name="Sorensen T.R."/>
            <person name="Stracke R."/>
            <person name="Reinhardt R."/>
            <person name="Goesmann A."/>
            <person name="Kraft T."/>
            <person name="Schulz B."/>
            <person name="Stadler P.F."/>
            <person name="Schmidt T."/>
            <person name="Gabaldon T."/>
            <person name="Lehrach H."/>
            <person name="Weisshaar B."/>
            <person name="Himmelbauer H."/>
        </authorList>
    </citation>
    <scope>NUCLEOTIDE SEQUENCE [LARGE SCALE GENOMIC DNA]</scope>
    <source>
        <tissue evidence="1">Taproot</tissue>
    </source>
</reference>
<dbReference type="Proteomes" id="UP000035740">
    <property type="component" value="Chromosome 3"/>
</dbReference>
<name>A0A0J8CWS4_BETVV</name>
<sequence length="42" mass="5136">MTAPKPRKSQPVRRTILQHHLMTYQYLLLNLLQYLNLYLRIP</sequence>
<evidence type="ECO:0000313" key="1">
    <source>
        <dbReference type="EMBL" id="KMT16413.1"/>
    </source>
</evidence>
<evidence type="ECO:0000313" key="2">
    <source>
        <dbReference type="Proteomes" id="UP000035740"/>
    </source>
</evidence>
<accession>A0A0J8CWS4</accession>
<gene>
    <name evidence="1" type="ORF">BVRB_3g050410</name>
</gene>
<organism evidence="1 2">
    <name type="scientific">Beta vulgaris subsp. vulgaris</name>
    <name type="common">Beet</name>
    <dbReference type="NCBI Taxonomy" id="3555"/>
    <lineage>
        <taxon>Eukaryota</taxon>
        <taxon>Viridiplantae</taxon>
        <taxon>Streptophyta</taxon>
        <taxon>Embryophyta</taxon>
        <taxon>Tracheophyta</taxon>
        <taxon>Spermatophyta</taxon>
        <taxon>Magnoliopsida</taxon>
        <taxon>eudicotyledons</taxon>
        <taxon>Gunneridae</taxon>
        <taxon>Pentapetalae</taxon>
        <taxon>Caryophyllales</taxon>
        <taxon>Chenopodiaceae</taxon>
        <taxon>Betoideae</taxon>
        <taxon>Beta</taxon>
    </lineage>
</organism>
<keyword evidence="2" id="KW-1185">Reference proteome</keyword>